<dbReference type="PRINTS" id="PR00080">
    <property type="entry name" value="SDRFAMILY"/>
</dbReference>
<evidence type="ECO:0000313" key="4">
    <source>
        <dbReference type="EMBL" id="OLO43542.1"/>
    </source>
</evidence>
<dbReference type="PANTHER" id="PTHR44196:SF2">
    <property type="entry name" value="SHORT-CHAIN DEHYDROGENASE-RELATED"/>
    <property type="match status" value="1"/>
</dbReference>
<dbReference type="Pfam" id="PF00106">
    <property type="entry name" value="adh_short"/>
    <property type="match status" value="1"/>
</dbReference>
<dbReference type="AlphaFoldDB" id="A0A1Q8V5V5"/>
<accession>A0A1Q8V5V5</accession>
<dbReference type="PRINTS" id="PR00081">
    <property type="entry name" value="GDHRDH"/>
</dbReference>
<dbReference type="GO" id="GO:0016491">
    <property type="term" value="F:oxidoreductase activity"/>
    <property type="evidence" value="ECO:0007669"/>
    <property type="project" value="UniProtKB-KW"/>
</dbReference>
<dbReference type="OrthoDB" id="3178062at2"/>
<sequence length="253" mass="27792">MVTLITGASSGIGEEFSRRYAARRHDLVLVARRQDKIDALAEELRKEHGVEVTAISLDLSEPDAAQRLWNETDRRGLHVDVLVNNAGFGTGKDVADDAPERLEQEVRLNCLAVVGLTARYLPAMRERRSGTIINISSAAAFQPMPHMAVYGATKAFVLSFTEALWRETRRDGIRVLAVCPGSTDTPFFEVSNEGTVVGRLRSTRQVLDTTMRALRGSGPSVVDGLGNAVVARFLTRVLPKRALLAAVDRVFRH</sequence>
<dbReference type="CDD" id="cd05233">
    <property type="entry name" value="SDR_c"/>
    <property type="match status" value="1"/>
</dbReference>
<dbReference type="PANTHER" id="PTHR44196">
    <property type="entry name" value="DEHYDROGENASE/REDUCTASE SDR FAMILY MEMBER 7B"/>
    <property type="match status" value="1"/>
</dbReference>
<evidence type="ECO:0000256" key="2">
    <source>
        <dbReference type="ARBA" id="ARBA00023002"/>
    </source>
</evidence>
<evidence type="ECO:0000256" key="1">
    <source>
        <dbReference type="ARBA" id="ARBA00006484"/>
    </source>
</evidence>
<dbReference type="SUPFAM" id="SSF51735">
    <property type="entry name" value="NAD(P)-binding Rossmann-fold domains"/>
    <property type="match status" value="1"/>
</dbReference>
<dbReference type="InterPro" id="IPR036291">
    <property type="entry name" value="NAD(P)-bd_dom_sf"/>
</dbReference>
<dbReference type="GO" id="GO:0016020">
    <property type="term" value="C:membrane"/>
    <property type="evidence" value="ECO:0007669"/>
    <property type="project" value="TreeGrafter"/>
</dbReference>
<reference evidence="4 5" key="1">
    <citation type="submission" date="2016-12" db="EMBL/GenBank/DDBJ databases">
        <title>Genomic Comparison of strains in the 'Actinomyces naeslundii' Group.</title>
        <authorList>
            <person name="Mughal S.R."/>
            <person name="Do T."/>
            <person name="Gilbert S.C."/>
            <person name="Witherden E.A."/>
            <person name="Didelot X."/>
            <person name="Beighton D."/>
        </authorList>
    </citation>
    <scope>NUCLEOTIDE SEQUENCE [LARGE SCALE GENOMIC DNA]</scope>
    <source>
        <strain evidence="4 5">CCUG 33920</strain>
    </source>
</reference>
<dbReference type="InterPro" id="IPR002347">
    <property type="entry name" value="SDR_fam"/>
</dbReference>
<comment type="caution">
    <text evidence="4">The sequence shown here is derived from an EMBL/GenBank/DDBJ whole genome shotgun (WGS) entry which is preliminary data.</text>
</comment>
<evidence type="ECO:0000313" key="5">
    <source>
        <dbReference type="Proteomes" id="UP000186857"/>
    </source>
</evidence>
<dbReference type="EMBL" id="MSKJ01000025">
    <property type="protein sequence ID" value="OLO43542.1"/>
    <property type="molecule type" value="Genomic_DNA"/>
</dbReference>
<dbReference type="RefSeq" id="WP_075377387.1">
    <property type="nucleotide sequence ID" value="NZ_MSKJ01000025.1"/>
</dbReference>
<dbReference type="PIRSF" id="PIRSF000126">
    <property type="entry name" value="11-beta-HSD1"/>
    <property type="match status" value="1"/>
</dbReference>
<evidence type="ECO:0000256" key="3">
    <source>
        <dbReference type="RuleBase" id="RU000363"/>
    </source>
</evidence>
<gene>
    <name evidence="4" type="ORF">BKH29_10655</name>
</gene>
<protein>
    <submittedName>
        <fullName evidence="4">Oxidoreductase</fullName>
    </submittedName>
</protein>
<dbReference type="Proteomes" id="UP000186857">
    <property type="component" value="Unassembled WGS sequence"/>
</dbReference>
<dbReference type="Gene3D" id="3.40.50.720">
    <property type="entry name" value="NAD(P)-binding Rossmann-like Domain"/>
    <property type="match status" value="1"/>
</dbReference>
<keyword evidence="2" id="KW-0560">Oxidoreductase</keyword>
<proteinExistence type="inferred from homology"/>
<comment type="similarity">
    <text evidence="1 3">Belongs to the short-chain dehydrogenases/reductases (SDR) family.</text>
</comment>
<organism evidence="4 5">
    <name type="scientific">Actinomyces oris</name>
    <dbReference type="NCBI Taxonomy" id="544580"/>
    <lineage>
        <taxon>Bacteria</taxon>
        <taxon>Bacillati</taxon>
        <taxon>Actinomycetota</taxon>
        <taxon>Actinomycetes</taxon>
        <taxon>Actinomycetales</taxon>
        <taxon>Actinomycetaceae</taxon>
        <taxon>Actinomyces</taxon>
    </lineage>
</organism>
<name>A0A1Q8V5V5_9ACTO</name>